<dbReference type="InterPro" id="IPR007110">
    <property type="entry name" value="Ig-like_dom"/>
</dbReference>
<keyword evidence="2 5" id="KW-0472">Membrane</keyword>
<comment type="subcellular location">
    <subcellularLocation>
        <location evidence="1">Membrane</location>
        <topology evidence="1">Single-pass membrane protein</topology>
    </subcellularLocation>
</comment>
<evidence type="ECO:0000256" key="5">
    <source>
        <dbReference type="SAM" id="Phobius"/>
    </source>
</evidence>
<evidence type="ECO:0000256" key="3">
    <source>
        <dbReference type="ARBA" id="ARBA00023157"/>
    </source>
</evidence>
<feature type="domain" description="Ig-like" evidence="6">
    <location>
        <begin position="104"/>
        <end position="189"/>
    </location>
</feature>
<keyword evidence="5" id="KW-1133">Transmembrane helix</keyword>
<dbReference type="KEGG" id="pmrn:116936967"/>
<dbReference type="Gene3D" id="2.60.40.10">
    <property type="entry name" value="Immunoglobulins"/>
    <property type="match status" value="2"/>
</dbReference>
<dbReference type="PROSITE" id="PS50835">
    <property type="entry name" value="IG_LIKE"/>
    <property type="match status" value="2"/>
</dbReference>
<evidence type="ECO:0000256" key="1">
    <source>
        <dbReference type="ARBA" id="ARBA00004167"/>
    </source>
</evidence>
<feature type="domain" description="Ig-like" evidence="6">
    <location>
        <begin position="2"/>
        <end position="99"/>
    </location>
</feature>
<dbReference type="InterPro" id="IPR013162">
    <property type="entry name" value="CD80_C2-set"/>
</dbReference>
<proteinExistence type="predicted"/>
<sequence length="294" mass="31234">PPSPPIITGDTGPIREGDSASLLCSTNHSKPAAQVAWFRDGQSLNGSQLVTPDPDDTVATFAVSSAVTFHPRRQDEAAILECRVTQLGSEVATATQLLTVHFPPRVSLQRRETITTVGQTTSLSCETEGNPRPRITWSRLHGNLSADVVAVGDGRLVFPRVRLHDDGEYACLATSVAGSDTAIMKLHVTEPTTTKGTSPSPSSSSSFNNTGEAWDPASPRDSGGSRDTPLIAGVTAVVVFVLLCLLVLLGRHLAAGRKGTYVTHEGLRGGDDFPESENLTGERDTDGDAREYMM</sequence>
<feature type="compositionally biased region" description="Basic and acidic residues" evidence="4">
    <location>
        <begin position="280"/>
        <end position="294"/>
    </location>
</feature>
<dbReference type="PANTHER" id="PTHR45889:SF8">
    <property type="entry name" value="IG-LIKE DOMAIN-CONTAINING PROTEIN"/>
    <property type="match status" value="1"/>
</dbReference>
<dbReference type="SMART" id="SM00409">
    <property type="entry name" value="IG"/>
    <property type="match status" value="2"/>
</dbReference>
<dbReference type="RefSeq" id="XP_032799990.1">
    <property type="nucleotide sequence ID" value="XM_032944099.1"/>
</dbReference>
<reference evidence="8" key="1">
    <citation type="submission" date="2025-08" db="UniProtKB">
        <authorList>
            <consortium name="RefSeq"/>
        </authorList>
    </citation>
    <scope>IDENTIFICATION</scope>
    <source>
        <tissue evidence="8">Sperm</tissue>
    </source>
</reference>
<feature type="non-terminal residue" evidence="8">
    <location>
        <position position="1"/>
    </location>
</feature>
<dbReference type="PANTHER" id="PTHR45889">
    <property type="entry name" value="IG-LIKE DOMAIN-CONTAINING PROTEIN"/>
    <property type="match status" value="1"/>
</dbReference>
<dbReference type="InterPro" id="IPR013783">
    <property type="entry name" value="Ig-like_fold"/>
</dbReference>
<gene>
    <name evidence="8" type="primary">LOC116936967</name>
</gene>
<dbReference type="SUPFAM" id="SSF48726">
    <property type="entry name" value="Immunoglobulin"/>
    <property type="match status" value="2"/>
</dbReference>
<dbReference type="Pfam" id="PF13927">
    <property type="entry name" value="Ig_3"/>
    <property type="match status" value="1"/>
</dbReference>
<feature type="transmembrane region" description="Helical" evidence="5">
    <location>
        <begin position="230"/>
        <end position="249"/>
    </location>
</feature>
<keyword evidence="3" id="KW-1015">Disulfide bond</keyword>
<dbReference type="Pfam" id="PF08205">
    <property type="entry name" value="C2-set_2"/>
    <property type="match status" value="1"/>
</dbReference>
<dbReference type="InterPro" id="IPR003599">
    <property type="entry name" value="Ig_sub"/>
</dbReference>
<evidence type="ECO:0000313" key="8">
    <source>
        <dbReference type="RefSeq" id="XP_032799990.1"/>
    </source>
</evidence>
<dbReference type="GO" id="GO:0016020">
    <property type="term" value="C:membrane"/>
    <property type="evidence" value="ECO:0007669"/>
    <property type="project" value="UniProtKB-SubCell"/>
</dbReference>
<accession>A0AAJ7SIM9</accession>
<dbReference type="InterPro" id="IPR003598">
    <property type="entry name" value="Ig_sub2"/>
</dbReference>
<protein>
    <submittedName>
        <fullName evidence="8">Cell adhesion molecule 2-like</fullName>
    </submittedName>
</protein>
<dbReference type="Proteomes" id="UP001318040">
    <property type="component" value="Unplaced"/>
</dbReference>
<keyword evidence="5" id="KW-0812">Transmembrane</keyword>
<organism evidence="7 8">
    <name type="scientific">Petromyzon marinus</name>
    <name type="common">Sea lamprey</name>
    <dbReference type="NCBI Taxonomy" id="7757"/>
    <lineage>
        <taxon>Eukaryota</taxon>
        <taxon>Metazoa</taxon>
        <taxon>Chordata</taxon>
        <taxon>Craniata</taxon>
        <taxon>Vertebrata</taxon>
        <taxon>Cyclostomata</taxon>
        <taxon>Hyperoartia</taxon>
        <taxon>Petromyzontiformes</taxon>
        <taxon>Petromyzontidae</taxon>
        <taxon>Petromyzon</taxon>
    </lineage>
</organism>
<evidence type="ECO:0000313" key="7">
    <source>
        <dbReference type="Proteomes" id="UP001318040"/>
    </source>
</evidence>
<dbReference type="AlphaFoldDB" id="A0AAJ7SIM9"/>
<dbReference type="InterPro" id="IPR036179">
    <property type="entry name" value="Ig-like_dom_sf"/>
</dbReference>
<keyword evidence="7" id="KW-1185">Reference proteome</keyword>
<evidence type="ECO:0000256" key="2">
    <source>
        <dbReference type="ARBA" id="ARBA00023136"/>
    </source>
</evidence>
<dbReference type="SMART" id="SM00408">
    <property type="entry name" value="IGc2"/>
    <property type="match status" value="2"/>
</dbReference>
<name>A0AAJ7SIM9_PETMA</name>
<evidence type="ECO:0000259" key="6">
    <source>
        <dbReference type="PROSITE" id="PS50835"/>
    </source>
</evidence>
<feature type="region of interest" description="Disordered" evidence="4">
    <location>
        <begin position="264"/>
        <end position="294"/>
    </location>
</feature>
<evidence type="ECO:0000256" key="4">
    <source>
        <dbReference type="SAM" id="MobiDB-lite"/>
    </source>
</evidence>
<feature type="region of interest" description="Disordered" evidence="4">
    <location>
        <begin position="190"/>
        <end position="225"/>
    </location>
</feature>